<evidence type="ECO:0000313" key="8">
    <source>
        <dbReference type="Proteomes" id="UP000035037"/>
    </source>
</evidence>
<keyword evidence="2" id="KW-0169">Cobalamin biosynthesis</keyword>
<accession>A0A0G8AV85</accession>
<dbReference type="InterPro" id="IPR014776">
    <property type="entry name" value="4pyrrole_Mease_sub2"/>
</dbReference>
<evidence type="ECO:0000256" key="4">
    <source>
        <dbReference type="ARBA" id="ARBA00022679"/>
    </source>
</evidence>
<dbReference type="Pfam" id="PF00590">
    <property type="entry name" value="TP_methylase"/>
    <property type="match status" value="1"/>
</dbReference>
<dbReference type="CDD" id="cd11644">
    <property type="entry name" value="Precorrin-6Y-MT"/>
    <property type="match status" value="1"/>
</dbReference>
<dbReference type="InterPro" id="IPR035996">
    <property type="entry name" value="4pyrrol_Methylase_sf"/>
</dbReference>
<dbReference type="SUPFAM" id="SSF53790">
    <property type="entry name" value="Tetrapyrrole methylase"/>
    <property type="match status" value="1"/>
</dbReference>
<reference evidence="7 8" key="2">
    <citation type="submission" date="2015-05" db="EMBL/GenBank/DDBJ databases">
        <title>Lifestyle Evolution in Cyanobacterial Symbionts of Sponges.</title>
        <authorList>
            <person name="Burgsdorf I."/>
            <person name="Slaby B.M."/>
            <person name="Handley K.M."/>
            <person name="Haber M."/>
            <person name="Blom J."/>
            <person name="Marshall C.W."/>
            <person name="Gilbert J.A."/>
            <person name="Hentschel U."/>
            <person name="Steindler L."/>
        </authorList>
    </citation>
    <scope>NUCLEOTIDE SEQUENCE [LARGE SCALE GENOMIC DNA]</scope>
    <source>
        <strain evidence="7">15L</strain>
    </source>
</reference>
<comment type="caution">
    <text evidence="7">The sequence shown here is derived from an EMBL/GenBank/DDBJ whole genome shotgun (WGS) entry which is preliminary data.</text>
</comment>
<dbReference type="InterPro" id="IPR012818">
    <property type="entry name" value="CbiE"/>
</dbReference>
<dbReference type="Gene3D" id="3.30.950.10">
    <property type="entry name" value="Methyltransferase, Cobalt-precorrin-4 Transmethylase, Domain 2"/>
    <property type="match status" value="1"/>
</dbReference>
<keyword evidence="5" id="KW-0949">S-adenosyl-L-methionine</keyword>
<dbReference type="PATRIC" id="fig|1608419.3.peg.2587"/>
<keyword evidence="4" id="KW-0808">Transferase</keyword>
<gene>
    <name evidence="7" type="ORF">TQ37_05065</name>
</gene>
<dbReference type="InterPro" id="IPR014777">
    <property type="entry name" value="4pyrrole_Mease_sub1"/>
</dbReference>
<sequence length="223" mass="24336">MTVVAVGPGDPRMLTLRGRQALESADVVVGFKTVLDVVEEWCGNAELRPMSYRDQEDVLEYTAGQAAEGKTCVVCCWGDLNVSAAELLARVYRRAESVELIPGVSSIQMACARSGIAMEESLFITLHRRDGSESALSELEHYLNEGKRNIILLPRPFDLMPPQIAADLVSAGVAADRPVTVYQRLTLEGEKAWTGTLQDCSAITEEFSDLSIMVFLRSGNGSH</sequence>
<dbReference type="UniPathway" id="UPA00148"/>
<organism evidence="7 8">
    <name type="scientific">Candidatus Synechococcus spongiarum 15L</name>
    <dbReference type="NCBI Taxonomy" id="1608419"/>
    <lineage>
        <taxon>Bacteria</taxon>
        <taxon>Bacillati</taxon>
        <taxon>Cyanobacteriota</taxon>
        <taxon>Cyanophyceae</taxon>
        <taxon>Synechococcales</taxon>
        <taxon>Synechococcaceae</taxon>
        <taxon>Synechococcus</taxon>
    </lineage>
</organism>
<dbReference type="NCBIfam" id="TIGR02467">
    <property type="entry name" value="CbiE"/>
    <property type="match status" value="1"/>
</dbReference>
<evidence type="ECO:0000313" key="7">
    <source>
        <dbReference type="EMBL" id="KKZ12824.1"/>
    </source>
</evidence>
<evidence type="ECO:0000256" key="2">
    <source>
        <dbReference type="ARBA" id="ARBA00022573"/>
    </source>
</evidence>
<dbReference type="InterPro" id="IPR000878">
    <property type="entry name" value="4pyrrol_Mease"/>
</dbReference>
<proteinExistence type="predicted"/>
<dbReference type="Gene3D" id="3.40.1010.10">
    <property type="entry name" value="Cobalt-precorrin-4 Transmethylase, Domain 1"/>
    <property type="match status" value="1"/>
</dbReference>
<dbReference type="EMBL" id="JYFQ01000099">
    <property type="protein sequence ID" value="KKZ12824.1"/>
    <property type="molecule type" value="Genomic_DNA"/>
</dbReference>
<dbReference type="GO" id="GO:0009236">
    <property type="term" value="P:cobalamin biosynthetic process"/>
    <property type="evidence" value="ECO:0007669"/>
    <property type="project" value="UniProtKB-UniPathway"/>
</dbReference>
<evidence type="ECO:0000256" key="3">
    <source>
        <dbReference type="ARBA" id="ARBA00022603"/>
    </source>
</evidence>
<dbReference type="PANTHER" id="PTHR43182">
    <property type="entry name" value="COBALT-PRECORRIN-6B C(15)-METHYLTRANSFERASE (DECARBOXYLATING)"/>
    <property type="match status" value="1"/>
</dbReference>
<name>A0A0G8AV85_9SYNE</name>
<protein>
    <recommendedName>
        <fullName evidence="6">Tetrapyrrole methylase domain-containing protein</fullName>
    </recommendedName>
</protein>
<dbReference type="InterPro" id="IPR050714">
    <property type="entry name" value="Cobalamin_biosynth_MTase"/>
</dbReference>
<keyword evidence="3" id="KW-0489">Methyltransferase</keyword>
<dbReference type="GO" id="GO:0008276">
    <property type="term" value="F:protein methyltransferase activity"/>
    <property type="evidence" value="ECO:0007669"/>
    <property type="project" value="InterPro"/>
</dbReference>
<dbReference type="PANTHER" id="PTHR43182:SF1">
    <property type="entry name" value="COBALT-PRECORRIN-7 C(5)-METHYLTRANSFERASE"/>
    <property type="match status" value="1"/>
</dbReference>
<comment type="pathway">
    <text evidence="1">Cofactor biosynthesis; adenosylcobalamin biosynthesis.</text>
</comment>
<evidence type="ECO:0000256" key="5">
    <source>
        <dbReference type="ARBA" id="ARBA00022691"/>
    </source>
</evidence>
<reference evidence="7 8" key="1">
    <citation type="submission" date="2015-02" db="EMBL/GenBank/DDBJ databases">
        <authorList>
            <person name="Slaby B."/>
            <person name="Hentschel U."/>
        </authorList>
    </citation>
    <scope>NUCLEOTIDE SEQUENCE [LARGE SCALE GENOMIC DNA]</scope>
    <source>
        <strain evidence="7">15L</strain>
    </source>
</reference>
<dbReference type="AlphaFoldDB" id="A0A0G8AV85"/>
<feature type="domain" description="Tetrapyrrole methylase" evidence="6">
    <location>
        <begin position="2"/>
        <end position="199"/>
    </location>
</feature>
<evidence type="ECO:0000256" key="1">
    <source>
        <dbReference type="ARBA" id="ARBA00004953"/>
    </source>
</evidence>
<evidence type="ECO:0000259" key="6">
    <source>
        <dbReference type="Pfam" id="PF00590"/>
    </source>
</evidence>
<dbReference type="Proteomes" id="UP000035037">
    <property type="component" value="Unassembled WGS sequence"/>
</dbReference>
<dbReference type="GO" id="GO:0032259">
    <property type="term" value="P:methylation"/>
    <property type="evidence" value="ECO:0007669"/>
    <property type="project" value="UniProtKB-KW"/>
</dbReference>